<name>A0A291QXS1_9BACT</name>
<dbReference type="InterPro" id="IPR029068">
    <property type="entry name" value="Glyas_Bleomycin-R_OHBP_Dase"/>
</dbReference>
<organism evidence="2 3">
    <name type="scientific">Chitinophaga caeni</name>
    <dbReference type="NCBI Taxonomy" id="2029983"/>
    <lineage>
        <taxon>Bacteria</taxon>
        <taxon>Pseudomonadati</taxon>
        <taxon>Bacteroidota</taxon>
        <taxon>Chitinophagia</taxon>
        <taxon>Chitinophagales</taxon>
        <taxon>Chitinophagaceae</taxon>
        <taxon>Chitinophaga</taxon>
    </lineage>
</organism>
<dbReference type="Gene3D" id="3.10.180.10">
    <property type="entry name" value="2,3-Dihydroxybiphenyl 1,2-Dioxygenase, domain 1"/>
    <property type="match status" value="1"/>
</dbReference>
<dbReference type="InterPro" id="IPR050383">
    <property type="entry name" value="GlyoxalaseI/FosfomycinResist"/>
</dbReference>
<accession>A0A291QXS1</accession>
<dbReference type="PANTHER" id="PTHR21366">
    <property type="entry name" value="GLYOXALASE FAMILY PROTEIN"/>
    <property type="match status" value="1"/>
</dbReference>
<dbReference type="KEGG" id="cbae:COR50_16660"/>
<dbReference type="OrthoDB" id="192739at2"/>
<evidence type="ECO:0000313" key="2">
    <source>
        <dbReference type="EMBL" id="ATL48663.1"/>
    </source>
</evidence>
<evidence type="ECO:0000259" key="1">
    <source>
        <dbReference type="PROSITE" id="PS51819"/>
    </source>
</evidence>
<gene>
    <name evidence="2" type="ORF">COR50_16660</name>
</gene>
<dbReference type="PANTHER" id="PTHR21366:SF14">
    <property type="entry name" value="GLYOXALASE DOMAIN-CONTAINING PROTEIN 5"/>
    <property type="match status" value="1"/>
</dbReference>
<dbReference type="SUPFAM" id="SSF54593">
    <property type="entry name" value="Glyoxalase/Bleomycin resistance protein/Dihydroxybiphenyl dioxygenase"/>
    <property type="match status" value="1"/>
</dbReference>
<protein>
    <submittedName>
        <fullName evidence="2">VOC family virulence protein</fullName>
    </submittedName>
</protein>
<dbReference type="Pfam" id="PF00903">
    <property type="entry name" value="Glyoxalase"/>
    <property type="match status" value="1"/>
</dbReference>
<dbReference type="CDD" id="cd07253">
    <property type="entry name" value="GLOD5"/>
    <property type="match status" value="1"/>
</dbReference>
<dbReference type="PROSITE" id="PS51819">
    <property type="entry name" value="VOC"/>
    <property type="match status" value="1"/>
</dbReference>
<dbReference type="InterPro" id="IPR004360">
    <property type="entry name" value="Glyas_Fos-R_dOase_dom"/>
</dbReference>
<keyword evidence="3" id="KW-1185">Reference proteome</keyword>
<proteinExistence type="predicted"/>
<dbReference type="AlphaFoldDB" id="A0A291QXS1"/>
<dbReference type="RefSeq" id="WP_098195036.1">
    <property type="nucleotide sequence ID" value="NZ_CP023777.1"/>
</dbReference>
<dbReference type="Proteomes" id="UP000220133">
    <property type="component" value="Chromosome"/>
</dbReference>
<dbReference type="InterPro" id="IPR037523">
    <property type="entry name" value="VOC_core"/>
</dbReference>
<evidence type="ECO:0000313" key="3">
    <source>
        <dbReference type="Proteomes" id="UP000220133"/>
    </source>
</evidence>
<feature type="domain" description="VOC" evidence="1">
    <location>
        <begin position="5"/>
        <end position="126"/>
    </location>
</feature>
<dbReference type="EMBL" id="CP023777">
    <property type="protein sequence ID" value="ATL48663.1"/>
    <property type="molecule type" value="Genomic_DNA"/>
</dbReference>
<reference evidence="2 3" key="1">
    <citation type="submission" date="2017-10" db="EMBL/GenBank/DDBJ databases">
        <title>Paenichitinophaga pekingensis gen. nov., sp. nov., isolated from activated sludge.</title>
        <authorList>
            <person name="Jin D."/>
            <person name="Kong X."/>
            <person name="Deng Y."/>
            <person name="Bai Z."/>
        </authorList>
    </citation>
    <scope>NUCLEOTIDE SEQUENCE [LARGE SCALE GENOMIC DNA]</scope>
    <source>
        <strain evidence="2 3">13</strain>
    </source>
</reference>
<sequence>MEVLRLDHWVLTVKDIERSIRFYHEILGMKPVSFAGGRIALEFGNQKINLHQAGHEVKPHAANPLPGSADMCFITTAQLEEVSTFLAHRGIEILEAGIVNRTGALGAIRSIYIRDPDQNLVEISNYVSL</sequence>